<keyword evidence="18" id="KW-0812">Transmembrane</keyword>
<reference evidence="21 22" key="1">
    <citation type="submission" date="2025-04" db="UniProtKB">
        <authorList>
            <consortium name="RefSeq"/>
        </authorList>
    </citation>
    <scope>IDENTIFICATION</scope>
    <source>
        <tissue evidence="21 22">Whole blood</tissue>
    </source>
</reference>
<evidence type="ECO:0000256" key="3">
    <source>
        <dbReference type="ARBA" id="ARBA00009003"/>
    </source>
</evidence>
<evidence type="ECO:0000256" key="4">
    <source>
        <dbReference type="ARBA" id="ARBA00022516"/>
    </source>
</evidence>
<dbReference type="InterPro" id="IPR007577">
    <property type="entry name" value="GlycoTrfase_DXD_sugar-bd_CS"/>
</dbReference>
<dbReference type="OrthoDB" id="409543at2759"/>
<evidence type="ECO:0000313" key="21">
    <source>
        <dbReference type="RefSeq" id="XP_040493586.1"/>
    </source>
</evidence>
<evidence type="ECO:0000313" key="22">
    <source>
        <dbReference type="RefSeq" id="XP_040493587.1"/>
    </source>
</evidence>
<sequence length="460" mass="52067">MGLRGPCARHRIVGCRWPEGPRPHRTERPACHMAELSLLTTVACARARAGPAMAICCRQPWLGAREAPRCVTESKWDSAQTSAPGLPLPFRRPASSCCGLLASSGENMSRPPECLLRLFRGAPRQRVCTLFIISFKFTFFVSIMIYWHIVGGPRGQREFSNLPANIPCPRLVPPPLPSSTQPPGNIFFLETSDRTSPNFLFMCSVESAARAHPESRVVVLMKGLPGGNASLPRHLGLSLLGCFPNVQLLPLDLEELFRDTPLAAWYAARQRRWEPYLLPVLSDASRIALMWKFGGIYLDTDFIVLKNLQNLTNTLGTQSRYVLNGAFLAFERHHEFMALCMRDFVAHYNGWIWGHQGPQLLTRVFKKWCSIRSLDESHACRGVTALPCEAFYPIPWQDWKKYFQEVSPEELRQLFKATYAVHVWNKKSQGTRLEATSRALLAQLHARYCPTTHEAMKMYL</sequence>
<evidence type="ECO:0000313" key="20">
    <source>
        <dbReference type="Proteomes" id="UP000261680"/>
    </source>
</evidence>
<evidence type="ECO:0000256" key="11">
    <source>
        <dbReference type="ARBA" id="ARBA00040835"/>
    </source>
</evidence>
<dbReference type="EC" id="2.4.1.228" evidence="10"/>
<keyword evidence="6" id="KW-0808">Transferase</keyword>
<dbReference type="InterPro" id="IPR007652">
    <property type="entry name" value="A1-4-GlycosylTfrase_dom"/>
</dbReference>
<accession>A0A8M1GD53</accession>
<evidence type="ECO:0000256" key="14">
    <source>
        <dbReference type="ARBA" id="ARBA00043154"/>
    </source>
</evidence>
<evidence type="ECO:0000256" key="5">
    <source>
        <dbReference type="ARBA" id="ARBA00022676"/>
    </source>
</evidence>
<dbReference type="RefSeq" id="XP_040493591.1">
    <property type="nucleotide sequence ID" value="XM_040637657.1"/>
</dbReference>
<evidence type="ECO:0000256" key="17">
    <source>
        <dbReference type="ARBA" id="ARBA00049327"/>
    </source>
</evidence>
<keyword evidence="5" id="KW-0328">Glycosyltransferase</keyword>
<dbReference type="GO" id="GO:0006688">
    <property type="term" value="P:glycosphingolipid biosynthetic process"/>
    <property type="evidence" value="ECO:0007669"/>
    <property type="project" value="TreeGrafter"/>
</dbReference>
<dbReference type="GO" id="GO:0000139">
    <property type="term" value="C:Golgi membrane"/>
    <property type="evidence" value="ECO:0007669"/>
    <property type="project" value="UniProtKB-SubCell"/>
</dbReference>
<evidence type="ECO:0000313" key="24">
    <source>
        <dbReference type="RefSeq" id="XP_040493590.1"/>
    </source>
</evidence>
<keyword evidence="9 18" id="KW-0472">Membrane</keyword>
<evidence type="ECO:0000256" key="15">
    <source>
        <dbReference type="ARBA" id="ARBA00043186"/>
    </source>
</evidence>
<dbReference type="Pfam" id="PF04572">
    <property type="entry name" value="Gb3_synth"/>
    <property type="match status" value="1"/>
</dbReference>
<comment type="subcellular location">
    <subcellularLocation>
        <location evidence="1">Golgi apparatus membrane</location>
        <topology evidence="1">Single-pass type II membrane protein</topology>
    </subcellularLocation>
</comment>
<dbReference type="Gene3D" id="3.90.550.20">
    <property type="match status" value="1"/>
</dbReference>
<dbReference type="InterPro" id="IPR051981">
    <property type="entry name" value="Glycosyltransf_32"/>
</dbReference>
<keyword evidence="20" id="KW-1185">Reference proteome</keyword>
<gene>
    <name evidence="21 22 23 24 25" type="primary">A4GALT</name>
</gene>
<dbReference type="RefSeq" id="XP_040493588.1">
    <property type="nucleotide sequence ID" value="XM_040637654.1"/>
</dbReference>
<evidence type="ECO:0000256" key="16">
    <source>
        <dbReference type="ARBA" id="ARBA00048195"/>
    </source>
</evidence>
<evidence type="ECO:0000259" key="19">
    <source>
        <dbReference type="Pfam" id="PF04572"/>
    </source>
</evidence>
<keyword evidence="7" id="KW-0333">Golgi apparatus</keyword>
<dbReference type="Proteomes" id="UP000261680">
    <property type="component" value="Unplaced"/>
</dbReference>
<evidence type="ECO:0000313" key="23">
    <source>
        <dbReference type="RefSeq" id="XP_040493588.1"/>
    </source>
</evidence>
<feature type="transmembrane region" description="Helical" evidence="18">
    <location>
        <begin position="127"/>
        <end position="149"/>
    </location>
</feature>
<evidence type="ECO:0000256" key="18">
    <source>
        <dbReference type="SAM" id="Phobius"/>
    </source>
</evidence>
<protein>
    <recommendedName>
        <fullName evidence="11">Lactosylceramide 4-alpha-galactosyltransferase</fullName>
        <ecNumber evidence="10">2.4.1.228</ecNumber>
    </recommendedName>
    <alternativeName>
        <fullName evidence="15">Alpha-1,4-N-acetylglucosaminyltransferase</fullName>
    </alternativeName>
    <alternativeName>
        <fullName evidence="13">Alpha-1,4-galactosyltransferase</fullName>
    </alternativeName>
    <alternativeName>
        <fullName evidence="14">Globotriaosylceramide synthase</fullName>
    </alternativeName>
    <alternativeName>
        <fullName evidence="12">UDP-galactose:beta-D-galactosyl-beta1-R 4-alpha-D-galactosyltransferase</fullName>
    </alternativeName>
</protein>
<dbReference type="PANTHER" id="PTHR12042:SF17">
    <property type="entry name" value="LACTOSYLCERAMIDE 4-ALPHA-GALACTOSYLTRANSFERASE"/>
    <property type="match status" value="1"/>
</dbReference>
<evidence type="ECO:0000313" key="25">
    <source>
        <dbReference type="RefSeq" id="XP_040493591.1"/>
    </source>
</evidence>
<dbReference type="SUPFAM" id="SSF53448">
    <property type="entry name" value="Nucleotide-diphospho-sugar transferases"/>
    <property type="match status" value="1"/>
</dbReference>
<keyword evidence="8" id="KW-0443">Lipid metabolism</keyword>
<organism evidence="20 21">
    <name type="scientific">Ursus maritimus</name>
    <name type="common">Polar bear</name>
    <name type="synonym">Thalarctos maritimus</name>
    <dbReference type="NCBI Taxonomy" id="29073"/>
    <lineage>
        <taxon>Eukaryota</taxon>
        <taxon>Metazoa</taxon>
        <taxon>Chordata</taxon>
        <taxon>Craniata</taxon>
        <taxon>Vertebrata</taxon>
        <taxon>Euteleostomi</taxon>
        <taxon>Mammalia</taxon>
        <taxon>Eutheria</taxon>
        <taxon>Laurasiatheria</taxon>
        <taxon>Carnivora</taxon>
        <taxon>Caniformia</taxon>
        <taxon>Ursidae</taxon>
        <taxon>Ursus</taxon>
    </lineage>
</organism>
<feature type="domain" description="Alpha 1,4-glycosyltransferase" evidence="19">
    <location>
        <begin position="329"/>
        <end position="455"/>
    </location>
</feature>
<dbReference type="AlphaFoldDB" id="A0A8M1GD53"/>
<evidence type="ECO:0000256" key="1">
    <source>
        <dbReference type="ARBA" id="ARBA00004323"/>
    </source>
</evidence>
<dbReference type="RefSeq" id="XP_040493587.1">
    <property type="nucleotide sequence ID" value="XM_040637653.1"/>
</dbReference>
<evidence type="ECO:0000256" key="7">
    <source>
        <dbReference type="ARBA" id="ARBA00023034"/>
    </source>
</evidence>
<keyword evidence="18" id="KW-1133">Transmembrane helix</keyword>
<dbReference type="InterPro" id="IPR029044">
    <property type="entry name" value="Nucleotide-diphossugar_trans"/>
</dbReference>
<proteinExistence type="inferred from homology"/>
<name>A0A8M1GD53_URSMA</name>
<comment type="similarity">
    <text evidence="3">Belongs to the glycosyltransferase 32 family.</text>
</comment>
<evidence type="ECO:0000256" key="6">
    <source>
        <dbReference type="ARBA" id="ARBA00022679"/>
    </source>
</evidence>
<dbReference type="RefSeq" id="XP_040493586.1">
    <property type="nucleotide sequence ID" value="XM_040637652.1"/>
</dbReference>
<dbReference type="RefSeq" id="XP_040493590.1">
    <property type="nucleotide sequence ID" value="XM_040637656.1"/>
</dbReference>
<evidence type="ECO:0000256" key="2">
    <source>
        <dbReference type="ARBA" id="ARBA00004934"/>
    </source>
</evidence>
<dbReference type="Pfam" id="PF04488">
    <property type="entry name" value="Gly_transf_sug"/>
    <property type="match status" value="1"/>
</dbReference>
<dbReference type="CTD" id="53947"/>
<dbReference type="FunFam" id="3.90.550.20:FF:000003">
    <property type="entry name" value="Lactosylceramide 4-alpha-galactosyltransferase"/>
    <property type="match status" value="1"/>
</dbReference>
<dbReference type="GeneID" id="103674056"/>
<keyword evidence="4" id="KW-0444">Lipid biosynthesis</keyword>
<dbReference type="PANTHER" id="PTHR12042">
    <property type="entry name" value="LACTOSYLCERAMIDE 4-ALPHA-GALACTOSYLTRANSFERASE ALPHA- 1,4-GALACTOSYLTRANSFERASE"/>
    <property type="match status" value="1"/>
</dbReference>
<evidence type="ECO:0000256" key="9">
    <source>
        <dbReference type="ARBA" id="ARBA00023136"/>
    </source>
</evidence>
<evidence type="ECO:0000256" key="12">
    <source>
        <dbReference type="ARBA" id="ARBA00041556"/>
    </source>
</evidence>
<comment type="catalytic activity">
    <reaction evidence="17">
        <text>a beta-D-Gal-(1&lt;-&gt;1')-ceramide + UDP-alpha-D-galactose = alpha-D-Gal-(1-&gt;4)-beta-D-Gal-(1&lt;-&gt;1')-Cer + UDP + H(+)</text>
        <dbReference type="Rhea" id="RHEA:60044"/>
        <dbReference type="ChEBI" id="CHEBI:15378"/>
        <dbReference type="ChEBI" id="CHEBI:58223"/>
        <dbReference type="ChEBI" id="CHEBI:66914"/>
        <dbReference type="ChEBI" id="CHEBI:143593"/>
        <dbReference type="ChEBI" id="CHEBI:143594"/>
    </reaction>
    <physiologicalReaction direction="left-to-right" evidence="17">
        <dbReference type="Rhea" id="RHEA:60045"/>
    </physiologicalReaction>
</comment>
<evidence type="ECO:0000256" key="10">
    <source>
        <dbReference type="ARBA" id="ARBA00039051"/>
    </source>
</evidence>
<comment type="pathway">
    <text evidence="2">Glycolipid biosynthesis.</text>
</comment>
<evidence type="ECO:0000256" key="8">
    <source>
        <dbReference type="ARBA" id="ARBA00023098"/>
    </source>
</evidence>
<evidence type="ECO:0000256" key="13">
    <source>
        <dbReference type="ARBA" id="ARBA00041849"/>
    </source>
</evidence>
<dbReference type="GO" id="GO:0050512">
    <property type="term" value="F:lactosylceramide 4-alpha-galactosyltransferase activity"/>
    <property type="evidence" value="ECO:0007669"/>
    <property type="project" value="UniProtKB-EC"/>
</dbReference>
<comment type="catalytic activity">
    <reaction evidence="16">
        <text>a beta-D-Gal-(1-&gt;4)-beta-D-Glc-(1&lt;-&gt;1)-Cer(d18:1(4E)) + UDP-alpha-D-galactose = a globoside Gb3Cer (d18:1(4E)) + UDP + H(+)</text>
        <dbReference type="Rhea" id="RHEA:11924"/>
        <dbReference type="ChEBI" id="CHEBI:15378"/>
        <dbReference type="ChEBI" id="CHEBI:17950"/>
        <dbReference type="ChEBI" id="CHEBI:18313"/>
        <dbReference type="ChEBI" id="CHEBI:58223"/>
        <dbReference type="ChEBI" id="CHEBI:66914"/>
        <dbReference type="EC" id="2.4.1.228"/>
    </reaction>
    <physiologicalReaction direction="left-to-right" evidence="16">
        <dbReference type="Rhea" id="RHEA:11925"/>
    </physiologicalReaction>
</comment>